<evidence type="ECO:0000256" key="2">
    <source>
        <dbReference type="ARBA" id="ARBA00022989"/>
    </source>
</evidence>
<feature type="transmembrane region" description="Helical" evidence="4">
    <location>
        <begin position="397"/>
        <end position="419"/>
    </location>
</feature>
<dbReference type="SUPFAM" id="SSF103473">
    <property type="entry name" value="MFS general substrate transporter"/>
    <property type="match status" value="2"/>
</dbReference>
<feature type="transmembrane region" description="Helical" evidence="4">
    <location>
        <begin position="468"/>
        <end position="489"/>
    </location>
</feature>
<keyword evidence="1 4" id="KW-0812">Transmembrane</keyword>
<feature type="transmembrane region" description="Helical" evidence="4">
    <location>
        <begin position="100"/>
        <end position="121"/>
    </location>
</feature>
<feature type="transmembrane region" description="Helical" evidence="4">
    <location>
        <begin position="439"/>
        <end position="461"/>
    </location>
</feature>
<name>A0AAN9GHY0_9CAEN</name>
<sequence>MANAQRDVDKSFEAEPLQKTGKCSQNGVKPINVFGCARNECDKAKNTWSSKLKDRQFRRKFTNTGWLCGCLFSLGLALSLRGPAFLDLQLITNTNVQEASSFLTASAAGLVVGSLLAGPAYDLCSKSLLLIVSVLLMGVLTAVTPFCSAYWAMIVVSFLLACCGGSVGTAGNADVVRIWAGEGQAAMQALHFFFAVGGVLAPVIAEPFLVPSQLTRSHFSNSTHRQGIIEQSFASMTESAAVSAFTGNSTTNSEPLFSFTLPSAQLARSSYLPSTLTTVRSNVSDTVKNTLDTSILPRCNFSGEENAASGDVGQGCSPETRIHFAFLISASLVLLTAVPLLVEYFLELKVKWKARGKKKDNTVKNGDVKIQNQQNRGLGKEKTEASKCRVDELPMSWYLGMLLWMCAFYLLFTAVEATFPSYLTTYAVLQLHWSKAQGAVLTSVFWIALASSRFAAIFLVKVLTVVKLLMACFLLFSFSMVAFLLASLWQQDWGVWLSTAVFGMASSALFPGVLSWADRELLPVTGRVASAVMLSANTGPLLNPLILGHLMQHEAAIWMAWVFLGQAVLCVLTFLPLLLFTRLYLHQKFVSPQSHHDVTIDVTYEHGLPEHSQAFLGETERSAV</sequence>
<evidence type="ECO:0000256" key="1">
    <source>
        <dbReference type="ARBA" id="ARBA00022692"/>
    </source>
</evidence>
<feature type="transmembrane region" description="Helical" evidence="4">
    <location>
        <begin position="128"/>
        <end position="144"/>
    </location>
</feature>
<dbReference type="EMBL" id="JBAMIC010000003">
    <property type="protein sequence ID" value="KAK7109548.1"/>
    <property type="molecule type" value="Genomic_DNA"/>
</dbReference>
<dbReference type="Proteomes" id="UP001374579">
    <property type="component" value="Unassembled WGS sequence"/>
</dbReference>
<protein>
    <recommendedName>
        <fullName evidence="7">Sodium-dependent glucose transporter 1-like</fullName>
    </recommendedName>
</protein>
<accession>A0AAN9GHY0</accession>
<dbReference type="Gene3D" id="1.20.1250.20">
    <property type="entry name" value="MFS general substrate transporter like domains"/>
    <property type="match status" value="2"/>
</dbReference>
<keyword evidence="3 4" id="KW-0472">Membrane</keyword>
<keyword evidence="2 4" id="KW-1133">Transmembrane helix</keyword>
<dbReference type="GO" id="GO:0022857">
    <property type="term" value="F:transmembrane transporter activity"/>
    <property type="evidence" value="ECO:0007669"/>
    <property type="project" value="InterPro"/>
</dbReference>
<evidence type="ECO:0008006" key="7">
    <source>
        <dbReference type="Google" id="ProtNLM"/>
    </source>
</evidence>
<organism evidence="5 6">
    <name type="scientific">Littorina saxatilis</name>
    <dbReference type="NCBI Taxonomy" id="31220"/>
    <lineage>
        <taxon>Eukaryota</taxon>
        <taxon>Metazoa</taxon>
        <taxon>Spiralia</taxon>
        <taxon>Lophotrochozoa</taxon>
        <taxon>Mollusca</taxon>
        <taxon>Gastropoda</taxon>
        <taxon>Caenogastropoda</taxon>
        <taxon>Littorinimorpha</taxon>
        <taxon>Littorinoidea</taxon>
        <taxon>Littorinidae</taxon>
        <taxon>Littorina</taxon>
    </lineage>
</organism>
<reference evidence="5 6" key="1">
    <citation type="submission" date="2024-02" db="EMBL/GenBank/DDBJ databases">
        <title>Chromosome-scale genome assembly of the rough periwinkle Littorina saxatilis.</title>
        <authorList>
            <person name="De Jode A."/>
            <person name="Faria R."/>
            <person name="Formenti G."/>
            <person name="Sims Y."/>
            <person name="Smith T.P."/>
            <person name="Tracey A."/>
            <person name="Wood J.M.D."/>
            <person name="Zagrodzka Z.B."/>
            <person name="Johannesson K."/>
            <person name="Butlin R.K."/>
            <person name="Leder E.H."/>
        </authorList>
    </citation>
    <scope>NUCLEOTIDE SEQUENCE [LARGE SCALE GENOMIC DNA]</scope>
    <source>
        <strain evidence="5">Snail1</strain>
        <tissue evidence="5">Muscle</tissue>
    </source>
</reference>
<feature type="transmembrane region" description="Helical" evidence="4">
    <location>
        <begin position="495"/>
        <end position="516"/>
    </location>
</feature>
<gene>
    <name evidence="5" type="ORF">V1264_013574</name>
</gene>
<comment type="caution">
    <text evidence="5">The sequence shown here is derived from an EMBL/GenBank/DDBJ whole genome shotgun (WGS) entry which is preliminary data.</text>
</comment>
<evidence type="ECO:0000256" key="3">
    <source>
        <dbReference type="ARBA" id="ARBA00023136"/>
    </source>
</evidence>
<feature type="transmembrane region" description="Helical" evidence="4">
    <location>
        <begin position="528"/>
        <end position="550"/>
    </location>
</feature>
<dbReference type="Pfam" id="PF07690">
    <property type="entry name" value="MFS_1"/>
    <property type="match status" value="2"/>
</dbReference>
<dbReference type="InterPro" id="IPR011701">
    <property type="entry name" value="MFS"/>
</dbReference>
<proteinExistence type="predicted"/>
<feature type="transmembrane region" description="Helical" evidence="4">
    <location>
        <begin position="185"/>
        <end position="205"/>
    </location>
</feature>
<dbReference type="PANTHER" id="PTHR23121:SF9">
    <property type="entry name" value="SODIUM-DEPENDENT GLUCOSE TRANSPORTER 1"/>
    <property type="match status" value="1"/>
</dbReference>
<dbReference type="InterPro" id="IPR036259">
    <property type="entry name" value="MFS_trans_sf"/>
</dbReference>
<feature type="transmembrane region" description="Helical" evidence="4">
    <location>
        <begin position="556"/>
        <end position="580"/>
    </location>
</feature>
<dbReference type="AlphaFoldDB" id="A0AAN9GHY0"/>
<keyword evidence="6" id="KW-1185">Reference proteome</keyword>
<evidence type="ECO:0000313" key="5">
    <source>
        <dbReference type="EMBL" id="KAK7109548.1"/>
    </source>
</evidence>
<evidence type="ECO:0000313" key="6">
    <source>
        <dbReference type="Proteomes" id="UP001374579"/>
    </source>
</evidence>
<feature type="transmembrane region" description="Helical" evidence="4">
    <location>
        <begin position="322"/>
        <end position="346"/>
    </location>
</feature>
<evidence type="ECO:0000256" key="4">
    <source>
        <dbReference type="SAM" id="Phobius"/>
    </source>
</evidence>
<dbReference type="PANTHER" id="PTHR23121">
    <property type="entry name" value="SODIUM-DEPENDENT GLUCOSE TRANSPORTER 1"/>
    <property type="match status" value="1"/>
</dbReference>
<feature type="transmembrane region" description="Helical" evidence="4">
    <location>
        <begin position="61"/>
        <end position="80"/>
    </location>
</feature>
<feature type="transmembrane region" description="Helical" evidence="4">
    <location>
        <begin position="150"/>
        <end position="173"/>
    </location>
</feature>